<evidence type="ECO:0000256" key="12">
    <source>
        <dbReference type="ARBA" id="ARBA00031158"/>
    </source>
</evidence>
<reference evidence="16 17" key="1">
    <citation type="submission" date="2020-02" db="EMBL/GenBank/DDBJ databases">
        <title>Whole-genome analyses of novel actinobacteria.</title>
        <authorList>
            <person name="Sahin N."/>
            <person name="Gencbay T."/>
        </authorList>
    </citation>
    <scope>NUCLEOTIDE SEQUENCE [LARGE SCALE GENOMIC DNA]</scope>
    <source>
        <strain evidence="16 17">HC44</strain>
    </source>
</reference>
<dbReference type="PANTHER" id="PTHR42802">
    <property type="entry name" value="MONOOXYGENASE"/>
    <property type="match status" value="1"/>
</dbReference>
<dbReference type="InterPro" id="IPR025700">
    <property type="entry name" value="Lys/Orn_oxygenase"/>
</dbReference>
<evidence type="ECO:0000256" key="11">
    <source>
        <dbReference type="ARBA" id="ARBA00029939"/>
    </source>
</evidence>
<evidence type="ECO:0000256" key="4">
    <source>
        <dbReference type="ARBA" id="ARBA00013076"/>
    </source>
</evidence>
<keyword evidence="10" id="KW-0503">Monooxygenase</keyword>
<evidence type="ECO:0000256" key="7">
    <source>
        <dbReference type="ARBA" id="ARBA00022827"/>
    </source>
</evidence>
<comment type="similarity">
    <text evidence="3">Belongs to the lysine N(6)-hydroxylase/L-ornithine N(5)-oxygenase family.</text>
</comment>
<accession>A0A6G4VNT6</accession>
<sequence length="178" mass="20127">MSPTSAHAHHEPEAPRDLVGIGIGPFNLSLAALAHPLTELDTAFYDRHPAFDWHPGLLIDGATLQVPFLADLVTLADPANPWTFLNYLKTRDRLFPFYFAERFHIHRAEYAAYCRWVSENLPGLHFAHQVDAVRWNPERDLFEIDYTHLDPDGETHGRTHAKNIVLGIGTAPHVPEPL</sequence>
<comment type="catalytic activity">
    <reaction evidence="15">
        <text>L-lysine + NADPH + O2 = N(6)-hydroxy-L-lysine + NADP(+) + H2O</text>
        <dbReference type="Rhea" id="RHEA:23228"/>
        <dbReference type="ChEBI" id="CHEBI:15377"/>
        <dbReference type="ChEBI" id="CHEBI:15379"/>
        <dbReference type="ChEBI" id="CHEBI:32551"/>
        <dbReference type="ChEBI" id="CHEBI:57783"/>
        <dbReference type="ChEBI" id="CHEBI:57820"/>
        <dbReference type="ChEBI" id="CHEBI:58349"/>
        <dbReference type="EC" id="1.14.13.59"/>
    </reaction>
</comment>
<evidence type="ECO:0000256" key="9">
    <source>
        <dbReference type="ARBA" id="ARBA00023002"/>
    </source>
</evidence>
<evidence type="ECO:0000256" key="1">
    <source>
        <dbReference type="ARBA" id="ARBA00001974"/>
    </source>
</evidence>
<evidence type="ECO:0000256" key="3">
    <source>
        <dbReference type="ARBA" id="ARBA00007588"/>
    </source>
</evidence>
<comment type="cofactor">
    <cofactor evidence="1">
        <name>FAD</name>
        <dbReference type="ChEBI" id="CHEBI:57692"/>
    </cofactor>
</comment>
<dbReference type="Gene3D" id="3.50.50.60">
    <property type="entry name" value="FAD/NAD(P)-binding domain"/>
    <property type="match status" value="1"/>
</dbReference>
<keyword evidence="7" id="KW-0274">FAD</keyword>
<organism evidence="16 17">
    <name type="scientific">Streptomyces scabichelini</name>
    <dbReference type="NCBI Taxonomy" id="2711217"/>
    <lineage>
        <taxon>Bacteria</taxon>
        <taxon>Bacillati</taxon>
        <taxon>Actinomycetota</taxon>
        <taxon>Actinomycetes</taxon>
        <taxon>Kitasatosporales</taxon>
        <taxon>Streptomycetaceae</taxon>
        <taxon>Streptomyces</taxon>
    </lineage>
</organism>
<evidence type="ECO:0000313" key="17">
    <source>
        <dbReference type="Proteomes" id="UP000472335"/>
    </source>
</evidence>
<dbReference type="InterPro" id="IPR036188">
    <property type="entry name" value="FAD/NAD-bd_sf"/>
</dbReference>
<dbReference type="PANTHER" id="PTHR42802:SF1">
    <property type="entry name" value="L-ORNITHINE N(5)-MONOOXYGENASE"/>
    <property type="match status" value="1"/>
</dbReference>
<dbReference type="AlphaFoldDB" id="A0A6G4VNT6"/>
<keyword evidence="6" id="KW-0285">Flavoprotein</keyword>
<keyword evidence="8" id="KW-0521">NADP</keyword>
<evidence type="ECO:0000256" key="8">
    <source>
        <dbReference type="ARBA" id="ARBA00022857"/>
    </source>
</evidence>
<dbReference type="EC" id="1.14.13.59" evidence="4"/>
<evidence type="ECO:0000256" key="6">
    <source>
        <dbReference type="ARBA" id="ARBA00022630"/>
    </source>
</evidence>
<dbReference type="SUPFAM" id="SSF51905">
    <property type="entry name" value="FAD/NAD(P)-binding domain"/>
    <property type="match status" value="1"/>
</dbReference>
<gene>
    <name evidence="16" type="ORF">G5C60_50690</name>
</gene>
<keyword evidence="9" id="KW-0560">Oxidoreductase</keyword>
<dbReference type="Pfam" id="PF13434">
    <property type="entry name" value="Lys_Orn_oxgnase"/>
    <property type="match status" value="1"/>
</dbReference>
<comment type="pathway">
    <text evidence="2">Siderophore biosynthesis.</text>
</comment>
<dbReference type="Proteomes" id="UP000472335">
    <property type="component" value="Unassembled WGS sequence"/>
</dbReference>
<evidence type="ECO:0000313" key="16">
    <source>
        <dbReference type="EMBL" id="NGO15631.1"/>
    </source>
</evidence>
<comment type="caution">
    <text evidence="16">The sequence shown here is derived from an EMBL/GenBank/DDBJ whole genome shotgun (WGS) entry which is preliminary data.</text>
</comment>
<evidence type="ECO:0000256" key="14">
    <source>
        <dbReference type="ARBA" id="ARBA00032738"/>
    </source>
</evidence>
<evidence type="ECO:0000256" key="10">
    <source>
        <dbReference type="ARBA" id="ARBA00023033"/>
    </source>
</evidence>
<proteinExistence type="inferred from homology"/>
<feature type="non-terminal residue" evidence="16">
    <location>
        <position position="178"/>
    </location>
</feature>
<evidence type="ECO:0000256" key="15">
    <source>
        <dbReference type="ARBA" id="ARBA00048407"/>
    </source>
</evidence>
<name>A0A6G4VNT6_9ACTN</name>
<evidence type="ECO:0000256" key="2">
    <source>
        <dbReference type="ARBA" id="ARBA00004924"/>
    </source>
</evidence>
<dbReference type="GO" id="GO:0047091">
    <property type="term" value="F:L-lysine 6-monooxygenase (NADPH) activity"/>
    <property type="evidence" value="ECO:0007669"/>
    <property type="project" value="UniProtKB-EC"/>
</dbReference>
<evidence type="ECO:0000256" key="13">
    <source>
        <dbReference type="ARBA" id="ARBA00032493"/>
    </source>
</evidence>
<keyword evidence="17" id="KW-1185">Reference proteome</keyword>
<evidence type="ECO:0000256" key="5">
    <source>
        <dbReference type="ARBA" id="ARBA00016406"/>
    </source>
</evidence>
<dbReference type="RefSeq" id="WP_165271085.1">
    <property type="nucleotide sequence ID" value="NZ_JAAKZY010000463.1"/>
</dbReference>
<protein>
    <recommendedName>
        <fullName evidence="5">L-lysine N6-monooxygenase MbtG</fullName>
        <ecNumber evidence="4">1.14.13.59</ecNumber>
    </recommendedName>
    <alternativeName>
        <fullName evidence="14">Lysine 6-N-hydroxylase</fullName>
    </alternativeName>
    <alternativeName>
        <fullName evidence="13">Lysine N6-hydroxylase</fullName>
    </alternativeName>
    <alternativeName>
        <fullName evidence="11">Lysine-N-oxygenase</fullName>
    </alternativeName>
    <alternativeName>
        <fullName evidence="12">Mycobactin synthase protein G</fullName>
    </alternativeName>
</protein>
<dbReference type="EMBL" id="JAAKZY010000463">
    <property type="protein sequence ID" value="NGO15631.1"/>
    <property type="molecule type" value="Genomic_DNA"/>
</dbReference>